<protein>
    <recommendedName>
        <fullName evidence="4">DUF5673 domain-containing protein</fullName>
    </recommendedName>
</protein>
<feature type="transmembrane region" description="Helical" evidence="1">
    <location>
        <begin position="6"/>
        <end position="24"/>
    </location>
</feature>
<keyword evidence="1" id="KW-1133">Transmembrane helix</keyword>
<feature type="transmembrane region" description="Helical" evidence="1">
    <location>
        <begin position="63"/>
        <end position="82"/>
    </location>
</feature>
<dbReference type="Proteomes" id="UP000831537">
    <property type="component" value="Chromosome"/>
</dbReference>
<keyword evidence="1" id="KW-0472">Membrane</keyword>
<evidence type="ECO:0008006" key="4">
    <source>
        <dbReference type="Google" id="ProtNLM"/>
    </source>
</evidence>
<proteinExistence type="predicted"/>
<feature type="transmembrane region" description="Helical" evidence="1">
    <location>
        <begin position="88"/>
        <end position="110"/>
    </location>
</feature>
<name>A0ABY4GJ89_9BACI</name>
<organism evidence="2 3">
    <name type="scientific">Gracilibacillus salinarum</name>
    <dbReference type="NCBI Taxonomy" id="2932255"/>
    <lineage>
        <taxon>Bacteria</taxon>
        <taxon>Bacillati</taxon>
        <taxon>Bacillota</taxon>
        <taxon>Bacilli</taxon>
        <taxon>Bacillales</taxon>
        <taxon>Bacillaceae</taxon>
        <taxon>Gracilibacillus</taxon>
    </lineage>
</organism>
<accession>A0ABY4GJ89</accession>
<sequence>MEILLSLVFLFLISYYNYKLIQVLRKMKKQIILPTTSEELISLRRHPQQTVDFPSYSTQKTALFMYAFILLLLSIIFIYDLLSNEFQSVYLVLIPAYIYSQQLFNLFAVVDDGIISGSRFIPWDKMKSFQLIPIDINHKYYGFEKEVNHNGFELKIKTGISSISCIITSKEMKTKLVQILNKKIHNESSSLKWSNE</sequence>
<reference evidence="2 3" key="1">
    <citation type="submission" date="2022-04" db="EMBL/GenBank/DDBJ databases">
        <title>Gracilibacillus sp. isolated from saltern.</title>
        <authorList>
            <person name="Won M."/>
            <person name="Lee C.-M."/>
            <person name="Woen H.-Y."/>
            <person name="Kwon S.-W."/>
        </authorList>
    </citation>
    <scope>NUCLEOTIDE SEQUENCE [LARGE SCALE GENOMIC DNA]</scope>
    <source>
        <strain evidence="2 3">SSPM10-3</strain>
    </source>
</reference>
<evidence type="ECO:0000313" key="3">
    <source>
        <dbReference type="Proteomes" id="UP000831537"/>
    </source>
</evidence>
<keyword evidence="3" id="KW-1185">Reference proteome</keyword>
<dbReference type="EMBL" id="CP095071">
    <property type="protein sequence ID" value="UOQ84065.1"/>
    <property type="molecule type" value="Genomic_DNA"/>
</dbReference>
<keyword evidence="1" id="KW-0812">Transmembrane</keyword>
<dbReference type="RefSeq" id="WP_244741404.1">
    <property type="nucleotide sequence ID" value="NZ_CP095071.1"/>
</dbReference>
<evidence type="ECO:0000256" key="1">
    <source>
        <dbReference type="SAM" id="Phobius"/>
    </source>
</evidence>
<gene>
    <name evidence="2" type="ORF">MUN87_15245</name>
</gene>
<evidence type="ECO:0000313" key="2">
    <source>
        <dbReference type="EMBL" id="UOQ84065.1"/>
    </source>
</evidence>